<dbReference type="EMBL" id="NIDF01000251">
    <property type="protein sequence ID" value="TYJ51392.1"/>
    <property type="molecule type" value="Genomic_DNA"/>
</dbReference>
<name>A0A5D3AKR9_9TREE</name>
<dbReference type="PANTHER" id="PTHR47706">
    <property type="entry name" value="NMRA-LIKE FAMILY PROTEIN"/>
    <property type="match status" value="1"/>
</dbReference>
<sequence>MSPITVGLLAHNGSVGRALLASLYQAQTKGDLKVVVLHRPNSDTSKVPSDVEKRVVELGEGKVDAVRDATKDLEVVISAVGAEGFESQLYLVQALAGSPSLKAFFPSDFGPDWNAEERAAPIFSFVHTKDAVVNKAKELKVPVVEVKIGLIDLFFFAYKVLGTDLQANKVQYFRKSLENKIPLTSFGYLGHAIVQLITSPISLSKIADTKLNIYNLAPTGNQIASAFQKVNGVAPEKVGLKEEEYEEQLRSLPAAIGAAVFRRWGEGDLGDNPRTEVKGWREENVDDVVRAWAEKA</sequence>
<dbReference type="GO" id="GO:0016491">
    <property type="term" value="F:oxidoreductase activity"/>
    <property type="evidence" value="ECO:0007669"/>
    <property type="project" value="UniProtKB-KW"/>
</dbReference>
<keyword evidence="5" id="KW-1185">Reference proteome</keyword>
<dbReference type="InterPro" id="IPR036291">
    <property type="entry name" value="NAD(P)-bd_dom_sf"/>
</dbReference>
<dbReference type="AlphaFoldDB" id="A0A5D3AKR9"/>
<dbReference type="Pfam" id="PF05368">
    <property type="entry name" value="NmrA"/>
    <property type="match status" value="1"/>
</dbReference>
<comment type="caution">
    <text evidence="4">The sequence shown here is derived from an EMBL/GenBank/DDBJ whole genome shotgun (WGS) entry which is preliminary data.</text>
</comment>
<dbReference type="InterPro" id="IPR008030">
    <property type="entry name" value="NmrA-like"/>
</dbReference>
<dbReference type="InterPro" id="IPR051609">
    <property type="entry name" value="NmrA/Isoflavone_reductase-like"/>
</dbReference>
<dbReference type="SUPFAM" id="SSF51735">
    <property type="entry name" value="NAD(P)-binding Rossmann-fold domains"/>
    <property type="match status" value="1"/>
</dbReference>
<dbReference type="Gene3D" id="3.90.25.10">
    <property type="entry name" value="UDP-galactose 4-epimerase, domain 1"/>
    <property type="match status" value="1"/>
</dbReference>
<feature type="domain" description="NmrA-like" evidence="3">
    <location>
        <begin position="21"/>
        <end position="247"/>
    </location>
</feature>
<gene>
    <name evidence="4" type="ORF">B9479_008042</name>
</gene>
<dbReference type="Proteomes" id="UP000322245">
    <property type="component" value="Unassembled WGS sequence"/>
</dbReference>
<dbReference type="Gene3D" id="3.40.50.720">
    <property type="entry name" value="NAD(P)-binding Rossmann-like Domain"/>
    <property type="match status" value="1"/>
</dbReference>
<accession>A0A5D3AKR9</accession>
<dbReference type="PANTHER" id="PTHR47706:SF9">
    <property type="entry name" value="NMRA-LIKE DOMAIN-CONTAINING PROTEIN-RELATED"/>
    <property type="match status" value="1"/>
</dbReference>
<proteinExistence type="predicted"/>
<evidence type="ECO:0000256" key="1">
    <source>
        <dbReference type="ARBA" id="ARBA00022857"/>
    </source>
</evidence>
<reference evidence="4 5" key="1">
    <citation type="submission" date="2017-05" db="EMBL/GenBank/DDBJ databases">
        <title>The Genome Sequence of Tsuchiyaea wingfieldii DSM 27421.</title>
        <authorList>
            <person name="Cuomo C."/>
            <person name="Passer A."/>
            <person name="Billmyre B."/>
            <person name="Heitman J."/>
        </authorList>
    </citation>
    <scope>NUCLEOTIDE SEQUENCE [LARGE SCALE GENOMIC DNA]</scope>
    <source>
        <strain evidence="4 5">DSM 27421</strain>
    </source>
</reference>
<protein>
    <recommendedName>
        <fullName evidence="3">NmrA-like domain-containing protein</fullName>
    </recommendedName>
</protein>
<evidence type="ECO:0000313" key="4">
    <source>
        <dbReference type="EMBL" id="TYJ51392.1"/>
    </source>
</evidence>
<evidence type="ECO:0000256" key="2">
    <source>
        <dbReference type="ARBA" id="ARBA00023002"/>
    </source>
</evidence>
<evidence type="ECO:0000259" key="3">
    <source>
        <dbReference type="Pfam" id="PF05368"/>
    </source>
</evidence>
<keyword evidence="1" id="KW-0521">NADP</keyword>
<keyword evidence="2" id="KW-0560">Oxidoreductase</keyword>
<evidence type="ECO:0000313" key="5">
    <source>
        <dbReference type="Proteomes" id="UP000322245"/>
    </source>
</evidence>
<organism evidence="4 5">
    <name type="scientific">Cryptococcus floricola</name>
    <dbReference type="NCBI Taxonomy" id="2591691"/>
    <lineage>
        <taxon>Eukaryota</taxon>
        <taxon>Fungi</taxon>
        <taxon>Dikarya</taxon>
        <taxon>Basidiomycota</taxon>
        <taxon>Agaricomycotina</taxon>
        <taxon>Tremellomycetes</taxon>
        <taxon>Tremellales</taxon>
        <taxon>Cryptococcaceae</taxon>
        <taxon>Cryptococcus</taxon>
    </lineage>
</organism>